<dbReference type="NCBIfam" id="NF002111">
    <property type="entry name" value="PRK00951.2-1"/>
    <property type="match status" value="1"/>
</dbReference>
<evidence type="ECO:0000313" key="8">
    <source>
        <dbReference type="EMBL" id="SFF96752.1"/>
    </source>
</evidence>
<dbReference type="SUPFAM" id="SSF54211">
    <property type="entry name" value="Ribosomal protein S5 domain 2-like"/>
    <property type="match status" value="2"/>
</dbReference>
<dbReference type="OrthoDB" id="9790411at2"/>
<dbReference type="PROSITE" id="PS00955">
    <property type="entry name" value="IGP_DEHYDRATASE_2"/>
    <property type="match status" value="1"/>
</dbReference>
<dbReference type="Proteomes" id="UP000199337">
    <property type="component" value="Unassembled WGS sequence"/>
</dbReference>
<dbReference type="PROSITE" id="PS00954">
    <property type="entry name" value="IGP_DEHYDRATASE_1"/>
    <property type="match status" value="1"/>
</dbReference>
<dbReference type="STRING" id="341036.SAMN05660649_00249"/>
<keyword evidence="6" id="KW-0963">Cytoplasm</keyword>
<comment type="catalytic activity">
    <reaction evidence="6 7">
        <text>D-erythro-1-(imidazol-4-yl)glycerol 3-phosphate = 3-(imidazol-4-yl)-2-oxopropyl phosphate + H2O</text>
        <dbReference type="Rhea" id="RHEA:11040"/>
        <dbReference type="ChEBI" id="CHEBI:15377"/>
        <dbReference type="ChEBI" id="CHEBI:57766"/>
        <dbReference type="ChEBI" id="CHEBI:58278"/>
        <dbReference type="EC" id="4.2.1.19"/>
    </reaction>
</comment>
<dbReference type="InterPro" id="IPR020565">
    <property type="entry name" value="ImidazoleglycerP_deHydtase_CS"/>
</dbReference>
<comment type="similarity">
    <text evidence="6 7">Belongs to the imidazoleglycerol-phosphate dehydratase family.</text>
</comment>
<dbReference type="FunFam" id="3.30.230.40:FF:000001">
    <property type="entry name" value="Imidazoleglycerol-phosphate dehydratase HisB"/>
    <property type="match status" value="1"/>
</dbReference>
<dbReference type="InterPro" id="IPR038494">
    <property type="entry name" value="IGPD_sf"/>
</dbReference>
<dbReference type="GO" id="GO:0005737">
    <property type="term" value="C:cytoplasm"/>
    <property type="evidence" value="ECO:0007669"/>
    <property type="project" value="UniProtKB-SubCell"/>
</dbReference>
<accession>A0A1I2MZ25</accession>
<evidence type="ECO:0000256" key="2">
    <source>
        <dbReference type="ARBA" id="ARBA00016664"/>
    </source>
</evidence>
<gene>
    <name evidence="6" type="primary">hisB</name>
    <name evidence="8" type="ORF">SAMN05660649_00249</name>
</gene>
<keyword evidence="5 6" id="KW-0456">Lyase</keyword>
<evidence type="ECO:0000256" key="3">
    <source>
        <dbReference type="ARBA" id="ARBA00022605"/>
    </source>
</evidence>
<name>A0A1I2MZ25_9FIRM</name>
<dbReference type="UniPathway" id="UPA00031">
    <property type="reaction ID" value="UER00011"/>
</dbReference>
<dbReference type="CDD" id="cd07914">
    <property type="entry name" value="IGPD"/>
    <property type="match status" value="1"/>
</dbReference>
<protein>
    <recommendedName>
        <fullName evidence="2 6">Imidazoleglycerol-phosphate dehydratase</fullName>
        <shortName evidence="6">IGPD</shortName>
        <ecNumber evidence="6 7">4.2.1.19</ecNumber>
    </recommendedName>
</protein>
<evidence type="ECO:0000256" key="6">
    <source>
        <dbReference type="HAMAP-Rule" id="MF_00076"/>
    </source>
</evidence>
<dbReference type="EMBL" id="FOOX01000001">
    <property type="protein sequence ID" value="SFF96752.1"/>
    <property type="molecule type" value="Genomic_DNA"/>
</dbReference>
<keyword evidence="4 6" id="KW-0368">Histidine biosynthesis</keyword>
<dbReference type="NCBIfam" id="NF002114">
    <property type="entry name" value="PRK00951.2-4"/>
    <property type="match status" value="1"/>
</dbReference>
<dbReference type="GO" id="GO:0000105">
    <property type="term" value="P:L-histidine biosynthetic process"/>
    <property type="evidence" value="ECO:0007669"/>
    <property type="project" value="UniProtKB-UniRule"/>
</dbReference>
<dbReference type="InterPro" id="IPR000807">
    <property type="entry name" value="ImidazoleglycerolP_deHydtase"/>
</dbReference>
<keyword evidence="9" id="KW-1185">Reference proteome</keyword>
<dbReference type="Gene3D" id="3.30.230.40">
    <property type="entry name" value="Imidazole glycerol phosphate dehydratase, domain 1"/>
    <property type="match status" value="2"/>
</dbReference>
<dbReference type="GO" id="GO:0004424">
    <property type="term" value="F:imidazoleglycerol-phosphate dehydratase activity"/>
    <property type="evidence" value="ECO:0007669"/>
    <property type="project" value="UniProtKB-UniRule"/>
</dbReference>
<dbReference type="InterPro" id="IPR020568">
    <property type="entry name" value="Ribosomal_Su5_D2-typ_SF"/>
</dbReference>
<dbReference type="HAMAP" id="MF_00076">
    <property type="entry name" value="HisB"/>
    <property type="match status" value="1"/>
</dbReference>
<dbReference type="EC" id="4.2.1.19" evidence="6 7"/>
<dbReference type="AlphaFoldDB" id="A0A1I2MZ25"/>
<dbReference type="FunFam" id="3.30.230.40:FF:000003">
    <property type="entry name" value="Imidazoleglycerol-phosphate dehydratase HisB"/>
    <property type="match status" value="1"/>
</dbReference>
<dbReference type="Pfam" id="PF00475">
    <property type="entry name" value="IGPD"/>
    <property type="match status" value="1"/>
</dbReference>
<evidence type="ECO:0000256" key="5">
    <source>
        <dbReference type="ARBA" id="ARBA00023239"/>
    </source>
</evidence>
<dbReference type="PANTHER" id="PTHR23133:SF2">
    <property type="entry name" value="IMIDAZOLEGLYCEROL-PHOSPHATE DEHYDRATASE"/>
    <property type="match status" value="1"/>
</dbReference>
<keyword evidence="3 6" id="KW-0028">Amino-acid biosynthesis</keyword>
<evidence type="ECO:0000256" key="4">
    <source>
        <dbReference type="ARBA" id="ARBA00023102"/>
    </source>
</evidence>
<dbReference type="RefSeq" id="WP_092467899.1">
    <property type="nucleotide sequence ID" value="NZ_FOOX01000001.1"/>
</dbReference>
<reference evidence="9" key="1">
    <citation type="submission" date="2016-10" db="EMBL/GenBank/DDBJ databases">
        <authorList>
            <person name="Varghese N."/>
            <person name="Submissions S."/>
        </authorList>
    </citation>
    <scope>NUCLEOTIDE SEQUENCE [LARGE SCALE GENOMIC DNA]</scope>
    <source>
        <strain evidence="9">DSM 17038</strain>
    </source>
</reference>
<comment type="subcellular location">
    <subcellularLocation>
        <location evidence="6 7">Cytoplasm</location>
    </subcellularLocation>
</comment>
<dbReference type="PANTHER" id="PTHR23133">
    <property type="entry name" value="IMIDAZOLEGLYCEROL-PHOSPHATE DEHYDRATASE HIS7"/>
    <property type="match status" value="1"/>
</dbReference>
<proteinExistence type="inferred from homology"/>
<organism evidence="8 9">
    <name type="scientific">Desulfotruncus arcticus DSM 17038</name>
    <dbReference type="NCBI Taxonomy" id="1121424"/>
    <lineage>
        <taxon>Bacteria</taxon>
        <taxon>Bacillati</taxon>
        <taxon>Bacillota</taxon>
        <taxon>Clostridia</taxon>
        <taxon>Eubacteriales</taxon>
        <taxon>Desulfallaceae</taxon>
        <taxon>Desulfotruncus</taxon>
    </lineage>
</organism>
<sequence length="199" mass="21207">MLEQKLRLSQINRETKETAIAVSINLDGSGKAAIATGVPFLDHMLDLLAAHSRIDLEIKASGDLAVDGHHTVEDVGICLGLALKDALGDKKGIERYGHFLLPMDESLVAVALDFSGRGLLAFDVPMPASKVGEFDTELVEEFLRAMAVNGLVTLHVRLLTGKNTHHIIEAVFKALGRALRSAVAVRDPAGGVPSTKGIL</sequence>
<evidence type="ECO:0000256" key="1">
    <source>
        <dbReference type="ARBA" id="ARBA00005047"/>
    </source>
</evidence>
<evidence type="ECO:0000313" key="9">
    <source>
        <dbReference type="Proteomes" id="UP000199337"/>
    </source>
</evidence>
<evidence type="ECO:0000256" key="7">
    <source>
        <dbReference type="RuleBase" id="RU000599"/>
    </source>
</evidence>
<comment type="pathway">
    <text evidence="1 6 7">Amino-acid biosynthesis; L-histidine biosynthesis; L-histidine from 5-phospho-alpha-D-ribose 1-diphosphate: step 6/9.</text>
</comment>